<dbReference type="InterPro" id="IPR000524">
    <property type="entry name" value="Tscrpt_reg_HTH_GntR"/>
</dbReference>
<dbReference type="SMART" id="SM00345">
    <property type="entry name" value="HTH_GNTR"/>
    <property type="match status" value="1"/>
</dbReference>
<dbReference type="SMART" id="SM00895">
    <property type="entry name" value="FCD"/>
    <property type="match status" value="1"/>
</dbReference>
<dbReference type="InterPro" id="IPR011711">
    <property type="entry name" value="GntR_C"/>
</dbReference>
<dbReference type="InterPro" id="IPR036390">
    <property type="entry name" value="WH_DNA-bd_sf"/>
</dbReference>
<dbReference type="PANTHER" id="PTHR43537:SF24">
    <property type="entry name" value="GLUCONATE OPERON TRANSCRIPTIONAL REPRESSOR"/>
    <property type="match status" value="1"/>
</dbReference>
<keyword evidence="1" id="KW-0805">Transcription regulation</keyword>
<dbReference type="AlphaFoldDB" id="A0A3S0WQN4"/>
<dbReference type="Gene3D" id="1.10.10.10">
    <property type="entry name" value="Winged helix-like DNA-binding domain superfamily/Winged helix DNA-binding domain"/>
    <property type="match status" value="1"/>
</dbReference>
<dbReference type="SUPFAM" id="SSF46785">
    <property type="entry name" value="Winged helix' DNA-binding domain"/>
    <property type="match status" value="2"/>
</dbReference>
<dbReference type="Pfam" id="PF07729">
    <property type="entry name" value="FCD"/>
    <property type="match status" value="1"/>
</dbReference>
<dbReference type="OrthoDB" id="8066003at2"/>
<organism evidence="5 6">
    <name type="scientific">Azospirillum doebereinerae</name>
    <dbReference type="NCBI Taxonomy" id="92933"/>
    <lineage>
        <taxon>Bacteria</taxon>
        <taxon>Pseudomonadati</taxon>
        <taxon>Pseudomonadota</taxon>
        <taxon>Alphaproteobacteria</taxon>
        <taxon>Rhodospirillales</taxon>
        <taxon>Azospirillaceae</taxon>
        <taxon>Azospirillum</taxon>
    </lineage>
</organism>
<evidence type="ECO:0000256" key="2">
    <source>
        <dbReference type="ARBA" id="ARBA00023125"/>
    </source>
</evidence>
<evidence type="ECO:0000256" key="3">
    <source>
        <dbReference type="ARBA" id="ARBA00023163"/>
    </source>
</evidence>
<protein>
    <submittedName>
        <fullName evidence="5">FCD domain-containing protein</fullName>
    </submittedName>
</protein>
<dbReference type="PROSITE" id="PS50949">
    <property type="entry name" value="HTH_GNTR"/>
    <property type="match status" value="1"/>
</dbReference>
<dbReference type="EMBL" id="RZIJ01000041">
    <property type="protein sequence ID" value="RUQ62035.1"/>
    <property type="molecule type" value="Genomic_DNA"/>
</dbReference>
<name>A0A3S0WQN4_9PROT</name>
<dbReference type="Proteomes" id="UP000280346">
    <property type="component" value="Unassembled WGS sequence"/>
</dbReference>
<dbReference type="PANTHER" id="PTHR43537">
    <property type="entry name" value="TRANSCRIPTIONAL REGULATOR, GNTR FAMILY"/>
    <property type="match status" value="1"/>
</dbReference>
<dbReference type="Pfam" id="PF00392">
    <property type="entry name" value="GntR"/>
    <property type="match status" value="1"/>
</dbReference>
<dbReference type="GO" id="GO:0003700">
    <property type="term" value="F:DNA-binding transcription factor activity"/>
    <property type="evidence" value="ECO:0007669"/>
    <property type="project" value="InterPro"/>
</dbReference>
<feature type="domain" description="HTH gntR-type" evidence="4">
    <location>
        <begin position="14"/>
        <end position="81"/>
    </location>
</feature>
<dbReference type="Gene3D" id="1.20.120.530">
    <property type="entry name" value="GntR ligand-binding domain-like"/>
    <property type="match status" value="1"/>
</dbReference>
<keyword evidence="3" id="KW-0804">Transcription</keyword>
<accession>A0A3S0WQN4</accession>
<evidence type="ECO:0000313" key="6">
    <source>
        <dbReference type="Proteomes" id="UP000280346"/>
    </source>
</evidence>
<dbReference type="InterPro" id="IPR036388">
    <property type="entry name" value="WH-like_DNA-bd_sf"/>
</dbReference>
<keyword evidence="2" id="KW-0238">DNA-binding</keyword>
<dbReference type="GO" id="GO:0003677">
    <property type="term" value="F:DNA binding"/>
    <property type="evidence" value="ECO:0007669"/>
    <property type="project" value="UniProtKB-KW"/>
</dbReference>
<keyword evidence="6" id="KW-1185">Reference proteome</keyword>
<evidence type="ECO:0000313" key="5">
    <source>
        <dbReference type="EMBL" id="RUQ62035.1"/>
    </source>
</evidence>
<comment type="caution">
    <text evidence="5">The sequence shown here is derived from an EMBL/GenBank/DDBJ whole genome shotgun (WGS) entry which is preliminary data.</text>
</comment>
<gene>
    <name evidence="5" type="ORF">EJ913_29235</name>
</gene>
<reference evidence="5 6" key="1">
    <citation type="submission" date="2018-12" db="EMBL/GenBank/DDBJ databases">
        <authorList>
            <person name="Yang Y."/>
        </authorList>
    </citation>
    <scope>NUCLEOTIDE SEQUENCE [LARGE SCALE GENOMIC DNA]</scope>
    <source>
        <strain evidence="5 6">GSF71</strain>
    </source>
</reference>
<dbReference type="SUPFAM" id="SSF48008">
    <property type="entry name" value="GntR ligand-binding domain-like"/>
    <property type="match status" value="1"/>
</dbReference>
<dbReference type="InterPro" id="IPR008920">
    <property type="entry name" value="TF_FadR/GntR_C"/>
</dbReference>
<evidence type="ECO:0000256" key="1">
    <source>
        <dbReference type="ARBA" id="ARBA00023015"/>
    </source>
</evidence>
<evidence type="ECO:0000259" key="4">
    <source>
        <dbReference type="PROSITE" id="PS50949"/>
    </source>
</evidence>
<dbReference type="RefSeq" id="WP_127004621.1">
    <property type="nucleotide sequence ID" value="NZ_JBNPXW010000016.1"/>
</dbReference>
<sequence length="338" mass="38070">MLLDERSEGSDKTVSRQERAYRLLKSLIAEGRIVPGERLQEAQVAKAFGISRSPARHALRSLCADRVLNEHDGKGYVVAGNDETGGDGPLATLDPIKIQATPQWERIYKEVEQELFIRILFGAVRINEKQLALHFDVSRTVTRDLLARMHGMGLIEKDSAGHWLARRVTPEHIRDLYEMRRLLEPKALLKALPHIAAAQLRTVRGNIRHALDQSSLGSSAFDAVERDLHVDILGFCPNKEMLRALERTHMVFGPTRYLFHPFLGVPVEMIEGALKEHLDIVERALRGDADGAAQALHDHLKMADDRWLKRFAVIAQTTQLQFPPYLTPADPRQASVQS</sequence>
<proteinExistence type="predicted"/>